<feature type="non-terminal residue" evidence="16">
    <location>
        <position position="1"/>
    </location>
</feature>
<dbReference type="Pfam" id="PF00089">
    <property type="entry name" value="Trypsin"/>
    <property type="match status" value="1"/>
</dbReference>
<evidence type="ECO:0000256" key="3">
    <source>
        <dbReference type="ARBA" id="ARBA00022525"/>
    </source>
</evidence>
<dbReference type="InterPro" id="IPR043504">
    <property type="entry name" value="Peptidase_S1_PA_chymotrypsin"/>
</dbReference>
<keyword evidence="3" id="KW-0964">Secreted</keyword>
<dbReference type="EMBL" id="WBNJ01000035">
    <property type="protein sequence ID" value="NXD77483.1"/>
    <property type="molecule type" value="Genomic_DNA"/>
</dbReference>
<comment type="cofactor">
    <cofactor evidence="1">
        <name>Ca(2+)</name>
        <dbReference type="ChEBI" id="CHEBI:29108"/>
    </cofactor>
</comment>
<dbReference type="FunFam" id="2.40.10.10:FF:000017">
    <property type="entry name" value="Chymotrypsin-like elastase family member 1"/>
    <property type="match status" value="1"/>
</dbReference>
<dbReference type="PANTHER" id="PTHR24257">
    <property type="entry name" value="CHYMOTRYPSIN-LIKE ELASTASE FAMILY MEMBER"/>
    <property type="match status" value="1"/>
</dbReference>
<evidence type="ECO:0000256" key="2">
    <source>
        <dbReference type="ARBA" id="ARBA00004613"/>
    </source>
</evidence>
<dbReference type="PROSITE" id="PS00134">
    <property type="entry name" value="TRYPSIN_HIS"/>
    <property type="match status" value="1"/>
</dbReference>
<dbReference type="SMART" id="SM00020">
    <property type="entry name" value="Tryp_SPc"/>
    <property type="match status" value="1"/>
</dbReference>
<keyword evidence="6" id="KW-0732">Signal</keyword>
<evidence type="ECO:0000256" key="1">
    <source>
        <dbReference type="ARBA" id="ARBA00001913"/>
    </source>
</evidence>
<dbReference type="PROSITE" id="PS50240">
    <property type="entry name" value="TRYPSIN_DOM"/>
    <property type="match status" value="1"/>
</dbReference>
<keyword evidence="8 14" id="KW-0720">Serine protease</keyword>
<feature type="domain" description="Peptidase S1" evidence="15">
    <location>
        <begin position="1"/>
        <end position="229"/>
    </location>
</feature>
<organism evidence="16 17">
    <name type="scientific">Halcyon senegalensis</name>
    <dbReference type="NCBI Taxonomy" id="342381"/>
    <lineage>
        <taxon>Eukaryota</taxon>
        <taxon>Metazoa</taxon>
        <taxon>Chordata</taxon>
        <taxon>Craniata</taxon>
        <taxon>Vertebrata</taxon>
        <taxon>Euteleostomi</taxon>
        <taxon>Archelosauria</taxon>
        <taxon>Archosauria</taxon>
        <taxon>Dinosauria</taxon>
        <taxon>Saurischia</taxon>
        <taxon>Theropoda</taxon>
        <taxon>Coelurosauria</taxon>
        <taxon>Aves</taxon>
        <taxon>Neognathae</taxon>
        <taxon>Neoaves</taxon>
        <taxon>Telluraves</taxon>
        <taxon>Coraciimorphae</taxon>
        <taxon>Coraciiformes</taxon>
        <taxon>Alcedinidae</taxon>
        <taxon>Halcyon</taxon>
    </lineage>
</organism>
<dbReference type="GO" id="GO:0005615">
    <property type="term" value="C:extracellular space"/>
    <property type="evidence" value="ECO:0007669"/>
    <property type="project" value="TreeGrafter"/>
</dbReference>
<dbReference type="GO" id="GO:0004252">
    <property type="term" value="F:serine-type endopeptidase activity"/>
    <property type="evidence" value="ECO:0007669"/>
    <property type="project" value="UniProtKB-EC"/>
</dbReference>
<evidence type="ECO:0000256" key="5">
    <source>
        <dbReference type="ARBA" id="ARBA00022723"/>
    </source>
</evidence>
<dbReference type="GO" id="GO:0006508">
    <property type="term" value="P:proteolysis"/>
    <property type="evidence" value="ECO:0007669"/>
    <property type="project" value="UniProtKB-KW"/>
</dbReference>
<dbReference type="Gene3D" id="2.40.10.10">
    <property type="entry name" value="Trypsin-like serine proteases"/>
    <property type="match status" value="2"/>
</dbReference>
<dbReference type="PRINTS" id="PR00722">
    <property type="entry name" value="CHYMOTRYPSIN"/>
</dbReference>
<dbReference type="PANTHER" id="PTHR24257:SF0">
    <property type="entry name" value="CHYMOTRYPSIN-LIKE ELASTASE FAMILY MEMBER 1"/>
    <property type="match status" value="1"/>
</dbReference>
<comment type="catalytic activity">
    <reaction evidence="12">
        <text>Hydrolysis of proteins, including elastin. Preferential cleavage: Ala-|-Xaa.</text>
        <dbReference type="EC" id="3.4.21.36"/>
    </reaction>
</comment>
<protein>
    <recommendedName>
        <fullName evidence="13">pancreatic elastase</fullName>
        <ecNumber evidence="13">3.4.21.36</ecNumber>
    </recommendedName>
</protein>
<keyword evidence="7 14" id="KW-0378">Hydrolase</keyword>
<evidence type="ECO:0000256" key="8">
    <source>
        <dbReference type="ARBA" id="ARBA00022825"/>
    </source>
</evidence>
<dbReference type="InterPro" id="IPR001314">
    <property type="entry name" value="Peptidase_S1A"/>
</dbReference>
<dbReference type="Proteomes" id="UP000648918">
    <property type="component" value="Unassembled WGS sequence"/>
</dbReference>
<dbReference type="GO" id="GO:0046872">
    <property type="term" value="F:metal ion binding"/>
    <property type="evidence" value="ECO:0007669"/>
    <property type="project" value="UniProtKB-KW"/>
</dbReference>
<dbReference type="InterPro" id="IPR050850">
    <property type="entry name" value="Peptidase_S1_Elastase_sf"/>
</dbReference>
<accession>A0A851YKB9</accession>
<evidence type="ECO:0000256" key="12">
    <source>
        <dbReference type="ARBA" id="ARBA00036864"/>
    </source>
</evidence>
<keyword evidence="17" id="KW-1185">Reference proteome</keyword>
<evidence type="ECO:0000256" key="4">
    <source>
        <dbReference type="ARBA" id="ARBA00022670"/>
    </source>
</evidence>
<keyword evidence="11" id="KW-1015">Disulfide bond</keyword>
<dbReference type="InterPro" id="IPR001254">
    <property type="entry name" value="Trypsin_dom"/>
</dbReference>
<dbReference type="AlphaFoldDB" id="A0A851YKB9"/>
<gene>
    <name evidence="16" type="primary">Cela1_0</name>
    <name evidence="16" type="ORF">HALSEN_R10829</name>
</gene>
<evidence type="ECO:0000256" key="14">
    <source>
        <dbReference type="RuleBase" id="RU363034"/>
    </source>
</evidence>
<comment type="caution">
    <text evidence="16">The sequence shown here is derived from an EMBL/GenBank/DDBJ whole genome shotgun (WGS) entry which is preliminary data.</text>
</comment>
<sequence>QVSLQIAYADNPGDYHHICGGTLISSNWVMTAAHCLSLPVEATYRVVFGEHNLMETEGTEYSIDVDRVFIPEGWNPNDIANGYDIALIRLASSAYANGFVEMALLPSEEDILPNGFVCYVTGWGVINADGTGTDSLQEVSLLVVDQEICSQNDWWGSQVKPSMICAGGDGVRSGCSGDSGGPLNCYRDKNWEVHGIVSFGLVPNCSTYKKPTVFTRVSAYMEWIYSVSCFVPNAS</sequence>
<evidence type="ECO:0000313" key="17">
    <source>
        <dbReference type="Proteomes" id="UP000648918"/>
    </source>
</evidence>
<evidence type="ECO:0000256" key="10">
    <source>
        <dbReference type="ARBA" id="ARBA00023145"/>
    </source>
</evidence>
<dbReference type="CDD" id="cd00190">
    <property type="entry name" value="Tryp_SPc"/>
    <property type="match status" value="1"/>
</dbReference>
<dbReference type="SUPFAM" id="SSF50494">
    <property type="entry name" value="Trypsin-like serine proteases"/>
    <property type="match status" value="1"/>
</dbReference>
<dbReference type="OrthoDB" id="10061449at2759"/>
<keyword evidence="9" id="KW-0106">Calcium</keyword>
<reference evidence="16" key="1">
    <citation type="submission" date="2019-09" db="EMBL/GenBank/DDBJ databases">
        <title>Bird 10,000 Genomes (B10K) Project - Family phase.</title>
        <authorList>
            <person name="Zhang G."/>
        </authorList>
    </citation>
    <scope>NUCLEOTIDE SEQUENCE</scope>
    <source>
        <strain evidence="16">B10K-DU-024-03</strain>
        <tissue evidence="16">Muscle</tissue>
    </source>
</reference>
<dbReference type="InterPro" id="IPR009003">
    <property type="entry name" value="Peptidase_S1_PA"/>
</dbReference>
<dbReference type="EC" id="3.4.21.36" evidence="13"/>
<comment type="subcellular location">
    <subcellularLocation>
        <location evidence="2">Secreted</location>
    </subcellularLocation>
</comment>
<evidence type="ECO:0000256" key="11">
    <source>
        <dbReference type="ARBA" id="ARBA00023157"/>
    </source>
</evidence>
<dbReference type="InterPro" id="IPR033116">
    <property type="entry name" value="TRYPSIN_SER"/>
</dbReference>
<evidence type="ECO:0000259" key="15">
    <source>
        <dbReference type="PROSITE" id="PS50240"/>
    </source>
</evidence>
<feature type="non-terminal residue" evidence="16">
    <location>
        <position position="235"/>
    </location>
</feature>
<evidence type="ECO:0000256" key="13">
    <source>
        <dbReference type="ARBA" id="ARBA00039015"/>
    </source>
</evidence>
<keyword evidence="10" id="KW-0865">Zymogen</keyword>
<proteinExistence type="predicted"/>
<evidence type="ECO:0000256" key="7">
    <source>
        <dbReference type="ARBA" id="ARBA00022801"/>
    </source>
</evidence>
<dbReference type="InterPro" id="IPR018114">
    <property type="entry name" value="TRYPSIN_HIS"/>
</dbReference>
<evidence type="ECO:0000313" key="16">
    <source>
        <dbReference type="EMBL" id="NXD77483.1"/>
    </source>
</evidence>
<name>A0A851YKB9_9AVES</name>
<evidence type="ECO:0000256" key="6">
    <source>
        <dbReference type="ARBA" id="ARBA00022729"/>
    </source>
</evidence>
<dbReference type="FunFam" id="2.40.10.10:FF:000068">
    <property type="entry name" value="transmembrane protease serine 2"/>
    <property type="match status" value="1"/>
</dbReference>
<keyword evidence="4 14" id="KW-0645">Protease</keyword>
<evidence type="ECO:0000256" key="9">
    <source>
        <dbReference type="ARBA" id="ARBA00022837"/>
    </source>
</evidence>
<dbReference type="PROSITE" id="PS00135">
    <property type="entry name" value="TRYPSIN_SER"/>
    <property type="match status" value="1"/>
</dbReference>
<keyword evidence="5" id="KW-0479">Metal-binding</keyword>